<evidence type="ECO:0000256" key="1">
    <source>
        <dbReference type="SAM" id="Coils"/>
    </source>
</evidence>
<dbReference type="EMBL" id="CP060635">
    <property type="protein sequence ID" value="QNM10251.1"/>
    <property type="molecule type" value="Genomic_DNA"/>
</dbReference>
<proteinExistence type="predicted"/>
<dbReference type="Proteomes" id="UP000515860">
    <property type="component" value="Chromosome"/>
</dbReference>
<protein>
    <submittedName>
        <fullName evidence="2">Uncharacterized protein</fullName>
    </submittedName>
</protein>
<dbReference type="KEGG" id="whj:H9Q79_08305"/>
<gene>
    <name evidence="2" type="ORF">H9Q79_08305</name>
</gene>
<organism evidence="2 3">
    <name type="scientific">Wansuia hejianensis</name>
    <dbReference type="NCBI Taxonomy" id="2763667"/>
    <lineage>
        <taxon>Bacteria</taxon>
        <taxon>Bacillati</taxon>
        <taxon>Bacillota</taxon>
        <taxon>Clostridia</taxon>
        <taxon>Lachnospirales</taxon>
        <taxon>Lachnospiraceae</taxon>
        <taxon>Wansuia</taxon>
    </lineage>
</organism>
<dbReference type="RefSeq" id="WP_249329615.1">
    <property type="nucleotide sequence ID" value="NZ_CP060635.1"/>
</dbReference>
<reference evidence="2 3" key="1">
    <citation type="submission" date="2020-08" db="EMBL/GenBank/DDBJ databases">
        <authorList>
            <person name="Liu C."/>
            <person name="Sun Q."/>
        </authorList>
    </citation>
    <scope>NUCLEOTIDE SEQUENCE [LARGE SCALE GENOMIC DNA]</scope>
    <source>
        <strain evidence="2 3">NSJ-29</strain>
    </source>
</reference>
<evidence type="ECO:0000313" key="2">
    <source>
        <dbReference type="EMBL" id="QNM10251.1"/>
    </source>
</evidence>
<keyword evidence="3" id="KW-1185">Reference proteome</keyword>
<keyword evidence="1" id="KW-0175">Coiled coil</keyword>
<dbReference type="AlphaFoldDB" id="A0A7G9GHG9"/>
<name>A0A7G9GHG9_9FIRM</name>
<evidence type="ECO:0000313" key="3">
    <source>
        <dbReference type="Proteomes" id="UP000515860"/>
    </source>
</evidence>
<sequence>MTTDVNVVLINFPAKGNEMVVPNEDGSYTILINARLSEEGRMLAYQHAMRHIAADDFQKEEIQTIEAQAHELLDSAKVQKIPSQEYEIIIKKIQQRRKKIKKAMAQAEEKIKFIQKYGQDQFFERAEEYYLYGDNL</sequence>
<feature type="coiled-coil region" evidence="1">
    <location>
        <begin position="90"/>
        <end position="117"/>
    </location>
</feature>
<accession>A0A7G9GHG9</accession>